<sequence>MALSPFRHMRLRRKCRLTLFPQTLLDPSLCTSVACSMIPAMIPRVVTMRGKFSACLSTSNGIHTLCLLPVYLPSHCILGLISDDSISPIGVLVRLSGRTSRTTLSSTSQPTTRVRTMKTCNGQCSACAHWAGRHGVLGWWRPWYSAASR</sequence>
<dbReference type="AlphaFoldDB" id="A0A0A9D424"/>
<name>A0A0A9D424_ARUDO</name>
<reference evidence="1" key="1">
    <citation type="submission" date="2014-09" db="EMBL/GenBank/DDBJ databases">
        <authorList>
            <person name="Magalhaes I.L.F."/>
            <person name="Oliveira U."/>
            <person name="Santos F.R."/>
            <person name="Vidigal T.H.D.A."/>
            <person name="Brescovit A.D."/>
            <person name="Santos A.J."/>
        </authorList>
    </citation>
    <scope>NUCLEOTIDE SEQUENCE</scope>
    <source>
        <tissue evidence="1">Shoot tissue taken approximately 20 cm above the soil surface</tissue>
    </source>
</reference>
<evidence type="ECO:0000313" key="1">
    <source>
        <dbReference type="EMBL" id="JAD81443.1"/>
    </source>
</evidence>
<protein>
    <submittedName>
        <fullName evidence="1">Uncharacterized protein</fullName>
    </submittedName>
</protein>
<reference evidence="1" key="2">
    <citation type="journal article" date="2015" name="Data Brief">
        <title>Shoot transcriptome of the giant reed, Arundo donax.</title>
        <authorList>
            <person name="Barrero R.A."/>
            <person name="Guerrero F.D."/>
            <person name="Moolhuijzen P."/>
            <person name="Goolsby J.A."/>
            <person name="Tidwell J."/>
            <person name="Bellgard S.E."/>
            <person name="Bellgard M.I."/>
        </authorList>
    </citation>
    <scope>NUCLEOTIDE SEQUENCE</scope>
    <source>
        <tissue evidence="1">Shoot tissue taken approximately 20 cm above the soil surface</tissue>
    </source>
</reference>
<organism evidence="1">
    <name type="scientific">Arundo donax</name>
    <name type="common">Giant reed</name>
    <name type="synonym">Donax arundinaceus</name>
    <dbReference type="NCBI Taxonomy" id="35708"/>
    <lineage>
        <taxon>Eukaryota</taxon>
        <taxon>Viridiplantae</taxon>
        <taxon>Streptophyta</taxon>
        <taxon>Embryophyta</taxon>
        <taxon>Tracheophyta</taxon>
        <taxon>Spermatophyta</taxon>
        <taxon>Magnoliopsida</taxon>
        <taxon>Liliopsida</taxon>
        <taxon>Poales</taxon>
        <taxon>Poaceae</taxon>
        <taxon>PACMAD clade</taxon>
        <taxon>Arundinoideae</taxon>
        <taxon>Arundineae</taxon>
        <taxon>Arundo</taxon>
    </lineage>
</organism>
<dbReference type="EMBL" id="GBRH01216452">
    <property type="protein sequence ID" value="JAD81443.1"/>
    <property type="molecule type" value="Transcribed_RNA"/>
</dbReference>
<proteinExistence type="predicted"/>
<accession>A0A0A9D424</accession>